<accession>A0A8H6HS60</accession>
<dbReference type="GO" id="GO:0006139">
    <property type="term" value="P:nucleobase-containing compound metabolic process"/>
    <property type="evidence" value="ECO:0007669"/>
    <property type="project" value="InterPro"/>
</dbReference>
<dbReference type="Gene3D" id="3.30.420.10">
    <property type="entry name" value="Ribonuclease H-like superfamily/Ribonuclease H"/>
    <property type="match status" value="1"/>
</dbReference>
<proteinExistence type="predicted"/>
<dbReference type="OrthoDB" id="1920326at2759"/>
<keyword evidence="5" id="KW-1185">Reference proteome</keyword>
<feature type="region of interest" description="Disordered" evidence="1">
    <location>
        <begin position="1"/>
        <end position="27"/>
    </location>
</feature>
<dbReference type="PANTHER" id="PTHR24401">
    <property type="entry name" value="SI:CH211-243P7.3-RELATED"/>
    <property type="match status" value="1"/>
</dbReference>
<dbReference type="EMBL" id="JACGCI010000048">
    <property type="protein sequence ID" value="KAF6751766.1"/>
    <property type="molecule type" value="Genomic_DNA"/>
</dbReference>
<feature type="non-terminal residue" evidence="4">
    <location>
        <position position="789"/>
    </location>
</feature>
<dbReference type="GO" id="GO:0003676">
    <property type="term" value="F:nucleic acid binding"/>
    <property type="evidence" value="ECO:0007669"/>
    <property type="project" value="InterPro"/>
</dbReference>
<dbReference type="InterPro" id="IPR012337">
    <property type="entry name" value="RNaseH-like_sf"/>
</dbReference>
<dbReference type="InterPro" id="IPR046616">
    <property type="entry name" value="DUF6729"/>
</dbReference>
<dbReference type="AlphaFoldDB" id="A0A8H6HS60"/>
<sequence length="789" mass="88198">DDEEDELDPAEPGDEQEETTPSPRNPLPLYLQQAFDAKVDECRIRDEHGRPPLYSKYKTFWFPKSSSWFLLQDPDPTPQKLFNPSFFLWDPLALYKNLPCPNCKTTLQRHSHVRRPRRVVSLNSTFWIIGYRYYCRSCRSAKRKGKQASFQSWDSRILAVLPGALAAEFPARLTHRSGLELATVDWLRSCFQYGLGSKQFSDALRSQHRLRYDLGRQVKADLISLQKASHSTVPFAGGVELVDFARERCVLESRLANPSIGLNDLCALLLGRCLPKNVAERVSETWESVTLSDSQIQYAATDAWASLCLYNRLLSIPVPAPLPPWNDDHSLPPVGTPVLIYGEDQSIIARGSIASQKADLQFGKSALRSQIVVTVRHVVVPGAVVMSHKRMALSAFGSAPFNLLAARSKLRVYQPVVLHSIPGPPSHHDLPSDGEHNSADTVGSGDSNDRATGIHDGPSLSDLIFDTVDVMALNRDMQNLAKIAAWGQAQNPPVTLEYLWKFRVSWLLKHCRRIIPPPEQLYPAVSKVFSTYGPLKDSTTHAPLFNKESWKTAKNILQLIYNGYLSDPPGIQLYTKMGVGKDTGLPIYRCLRGTNSTEGGVHTHLRSHLPSSGTSIRHAQACLMDFSLVRNLNLGTLNSTGKPYQGHSSIWITNMIQEYLLALGDQITNRSTQALVHLNTNFYAPTKEVIGVLRIPESVKSDSGILSSLEPNQADSRTPKQQQLFLARLQGTRKAILPVHTAREKALFNNLMRTNPAFNPPTRGGQPNWREATCVWNREADVSDDIYYK</sequence>
<evidence type="ECO:0000259" key="3">
    <source>
        <dbReference type="Pfam" id="PF20499"/>
    </source>
</evidence>
<comment type="caution">
    <text evidence="4">The sequence shown here is derived from an EMBL/GenBank/DDBJ whole genome shotgun (WGS) entry which is preliminary data.</text>
</comment>
<dbReference type="InterPro" id="IPR002562">
    <property type="entry name" value="3'-5'_exonuclease_dom"/>
</dbReference>
<dbReference type="PANTHER" id="PTHR24401:SF29">
    <property type="entry name" value="SI:CH211-243P7.3-RELATED"/>
    <property type="match status" value="1"/>
</dbReference>
<name>A0A8H6HS60_9AGAR</name>
<evidence type="ECO:0008006" key="6">
    <source>
        <dbReference type="Google" id="ProtNLM"/>
    </source>
</evidence>
<feature type="non-terminal residue" evidence="4">
    <location>
        <position position="1"/>
    </location>
</feature>
<evidence type="ECO:0000256" key="1">
    <source>
        <dbReference type="SAM" id="MobiDB-lite"/>
    </source>
</evidence>
<protein>
    <recommendedName>
        <fullName evidence="6">3'-5' exonuclease domain-containing protein</fullName>
    </recommendedName>
</protein>
<feature type="compositionally biased region" description="Basic and acidic residues" evidence="1">
    <location>
        <begin position="426"/>
        <end position="438"/>
    </location>
</feature>
<dbReference type="Pfam" id="PF01612">
    <property type="entry name" value="DNA_pol_A_exo1"/>
    <property type="match status" value="1"/>
</dbReference>
<organism evidence="4 5">
    <name type="scientific">Ephemerocybe angulata</name>
    <dbReference type="NCBI Taxonomy" id="980116"/>
    <lineage>
        <taxon>Eukaryota</taxon>
        <taxon>Fungi</taxon>
        <taxon>Dikarya</taxon>
        <taxon>Basidiomycota</taxon>
        <taxon>Agaricomycotina</taxon>
        <taxon>Agaricomycetes</taxon>
        <taxon>Agaricomycetidae</taxon>
        <taxon>Agaricales</taxon>
        <taxon>Agaricineae</taxon>
        <taxon>Psathyrellaceae</taxon>
        <taxon>Ephemerocybe</taxon>
    </lineage>
</organism>
<feature type="compositionally biased region" description="Acidic residues" evidence="1">
    <location>
        <begin position="1"/>
        <end position="18"/>
    </location>
</feature>
<feature type="domain" description="DUF6729" evidence="3">
    <location>
        <begin position="46"/>
        <end position="212"/>
    </location>
</feature>
<dbReference type="InterPro" id="IPR036397">
    <property type="entry name" value="RNaseH_sf"/>
</dbReference>
<dbReference type="SUPFAM" id="SSF53098">
    <property type="entry name" value="Ribonuclease H-like"/>
    <property type="match status" value="1"/>
</dbReference>
<evidence type="ECO:0000313" key="5">
    <source>
        <dbReference type="Proteomes" id="UP000521943"/>
    </source>
</evidence>
<evidence type="ECO:0000313" key="4">
    <source>
        <dbReference type="EMBL" id="KAF6751766.1"/>
    </source>
</evidence>
<gene>
    <name evidence="4" type="ORF">DFP72DRAFT_1135650</name>
</gene>
<dbReference type="Pfam" id="PF20499">
    <property type="entry name" value="DUF6729"/>
    <property type="match status" value="1"/>
</dbReference>
<dbReference type="Proteomes" id="UP000521943">
    <property type="component" value="Unassembled WGS sequence"/>
</dbReference>
<feature type="domain" description="3'-5' exonuclease" evidence="2">
    <location>
        <begin position="254"/>
        <end position="314"/>
    </location>
</feature>
<feature type="region of interest" description="Disordered" evidence="1">
    <location>
        <begin position="423"/>
        <end position="455"/>
    </location>
</feature>
<reference evidence="4 5" key="1">
    <citation type="submission" date="2020-07" db="EMBL/GenBank/DDBJ databases">
        <title>Comparative genomics of pyrophilous fungi reveals a link between fire events and developmental genes.</title>
        <authorList>
            <consortium name="DOE Joint Genome Institute"/>
            <person name="Steindorff A.S."/>
            <person name="Carver A."/>
            <person name="Calhoun S."/>
            <person name="Stillman K."/>
            <person name="Liu H."/>
            <person name="Lipzen A."/>
            <person name="Pangilinan J."/>
            <person name="Labutti K."/>
            <person name="Bruns T.D."/>
            <person name="Grigoriev I.V."/>
        </authorList>
    </citation>
    <scope>NUCLEOTIDE SEQUENCE [LARGE SCALE GENOMIC DNA]</scope>
    <source>
        <strain evidence="4 5">CBS 144469</strain>
    </source>
</reference>
<evidence type="ECO:0000259" key="2">
    <source>
        <dbReference type="Pfam" id="PF01612"/>
    </source>
</evidence>
<dbReference type="GO" id="GO:0008408">
    <property type="term" value="F:3'-5' exonuclease activity"/>
    <property type="evidence" value="ECO:0007669"/>
    <property type="project" value="InterPro"/>
</dbReference>